<dbReference type="EMBL" id="OC915143">
    <property type="protein sequence ID" value="CAD7638881.1"/>
    <property type="molecule type" value="Genomic_DNA"/>
</dbReference>
<evidence type="ECO:0008006" key="3">
    <source>
        <dbReference type="Google" id="ProtNLM"/>
    </source>
</evidence>
<dbReference type="InterPro" id="IPR032675">
    <property type="entry name" value="LRR_dom_sf"/>
</dbReference>
<name>A0A7R9LDR7_9ACAR</name>
<evidence type="ECO:0000313" key="2">
    <source>
        <dbReference type="Proteomes" id="UP000728032"/>
    </source>
</evidence>
<dbReference type="SUPFAM" id="SSF52047">
    <property type="entry name" value="RNI-like"/>
    <property type="match status" value="1"/>
</dbReference>
<dbReference type="Gene3D" id="3.80.10.10">
    <property type="entry name" value="Ribonuclease Inhibitor"/>
    <property type="match status" value="2"/>
</dbReference>
<accession>A0A7R9LDR7</accession>
<dbReference type="AlphaFoldDB" id="A0A7R9LDR7"/>
<keyword evidence="2" id="KW-1185">Reference proteome</keyword>
<sequence length="398" mass="45544">MSSVGDKELSLQGLSIKGESNAPEVGRKDSVDRFGDALTQRLLSYLALEDRFRLECVSKRFQRVVYEPVTDLIIGDHLSTKLNDKSFESILKKCKHITRIELTVNNSRLESIVKHCPQLAAIDVRFDGDISDEIMDQFFATFAKQLKSIKAYILCEYITVWKCLETNLKSCAEVTKIAVQYDYHNYFGDNLLHLMSGDDDNEVLFPKLKAMDFVFAAHDINHFETFVRNYGQRLTAIEVTVDERNCDDKAMAVLLGGVSRMPALKDLKIASSSIDSMDSLPTQLKQIGLNCAQLKRLSLDLNTKSNKTFRQTIQTINDNYRRIRRLEFSGNPTKEFVLMSDSFNGLTRLSHLTLLNVTFLFVNQIHDSFPRLQYLRLRKVNISDDVLELVSKLPLYAW</sequence>
<organism evidence="1">
    <name type="scientific">Oppiella nova</name>
    <dbReference type="NCBI Taxonomy" id="334625"/>
    <lineage>
        <taxon>Eukaryota</taxon>
        <taxon>Metazoa</taxon>
        <taxon>Ecdysozoa</taxon>
        <taxon>Arthropoda</taxon>
        <taxon>Chelicerata</taxon>
        <taxon>Arachnida</taxon>
        <taxon>Acari</taxon>
        <taxon>Acariformes</taxon>
        <taxon>Sarcoptiformes</taxon>
        <taxon>Oribatida</taxon>
        <taxon>Brachypylina</taxon>
        <taxon>Oppioidea</taxon>
        <taxon>Oppiidae</taxon>
        <taxon>Oppiella</taxon>
    </lineage>
</organism>
<gene>
    <name evidence="1" type="ORF">ONB1V03_LOCUS1648</name>
</gene>
<protein>
    <recommendedName>
        <fullName evidence="3">F-box domain-containing protein</fullName>
    </recommendedName>
</protein>
<dbReference type="Proteomes" id="UP000728032">
    <property type="component" value="Unassembled WGS sequence"/>
</dbReference>
<evidence type="ECO:0000313" key="1">
    <source>
        <dbReference type="EMBL" id="CAD7638881.1"/>
    </source>
</evidence>
<dbReference type="EMBL" id="CAJPVJ010000318">
    <property type="protein sequence ID" value="CAG2162048.1"/>
    <property type="molecule type" value="Genomic_DNA"/>
</dbReference>
<dbReference type="OrthoDB" id="6478838at2759"/>
<reference evidence="1" key="1">
    <citation type="submission" date="2020-11" db="EMBL/GenBank/DDBJ databases">
        <authorList>
            <person name="Tran Van P."/>
        </authorList>
    </citation>
    <scope>NUCLEOTIDE SEQUENCE</scope>
</reference>
<proteinExistence type="predicted"/>